<feature type="domain" description="Beta/gamma crystallin 'Greek key'" evidence="3">
    <location>
        <begin position="43"/>
        <end position="81"/>
    </location>
</feature>
<dbReference type="SUPFAM" id="SSF49695">
    <property type="entry name" value="gamma-Crystallin-like"/>
    <property type="match status" value="1"/>
</dbReference>
<dbReference type="Proteomes" id="UP001364617">
    <property type="component" value="Unassembled WGS sequence"/>
</dbReference>
<evidence type="ECO:0000313" key="5">
    <source>
        <dbReference type="Proteomes" id="UP001364617"/>
    </source>
</evidence>
<protein>
    <recommendedName>
        <fullName evidence="3">Beta/gamma crystallin 'Greek key' domain-containing protein</fullName>
    </recommendedName>
</protein>
<evidence type="ECO:0000256" key="1">
    <source>
        <dbReference type="ARBA" id="ARBA00009646"/>
    </source>
</evidence>
<dbReference type="GO" id="GO:0005212">
    <property type="term" value="F:structural constituent of eye lens"/>
    <property type="evidence" value="ECO:0007669"/>
    <property type="project" value="TreeGrafter"/>
</dbReference>
<keyword evidence="2" id="KW-0677">Repeat</keyword>
<sequence>MSKITVYSQEGFGGRSAEFQQDVSDLEEKGFNNAIASIKVIGEPWVAYYDKDFDGKQRVFEQGEYATLDDKGRFSSFKKVTADLTNPEIQMFEHINYQGRSVIIRNETNLTEIDFNDKASSHRVRRGVWVLYEDINRRGSQLIAFPGDYVSNYVPLSFNDKASCVRPLLQRP</sequence>
<dbReference type="GO" id="GO:0007601">
    <property type="term" value="P:visual perception"/>
    <property type="evidence" value="ECO:0007669"/>
    <property type="project" value="TreeGrafter"/>
</dbReference>
<reference evidence="4 5" key="1">
    <citation type="submission" date="2024-02" db="EMBL/GenBank/DDBJ databases">
        <title>Chromosome-level genome assembly of the Eurasian Minnow (Phoxinus phoxinus).</title>
        <authorList>
            <person name="Oriowo T.O."/>
            <person name="Martin S."/>
            <person name="Stange M."/>
            <person name="Chrysostomakis Y."/>
            <person name="Brown T."/>
            <person name="Winkler S."/>
            <person name="Kukowka S."/>
            <person name="Myers E.W."/>
            <person name="Bohne A."/>
        </authorList>
    </citation>
    <scope>NUCLEOTIDE SEQUENCE [LARGE SCALE GENOMIC DNA]</scope>
    <source>
        <strain evidence="4">ZFMK-TIS-60720</strain>
        <tissue evidence="4">Whole Organism</tissue>
    </source>
</reference>
<organism evidence="4 5">
    <name type="scientific">Phoxinus phoxinus</name>
    <name type="common">Eurasian minnow</name>
    <dbReference type="NCBI Taxonomy" id="58324"/>
    <lineage>
        <taxon>Eukaryota</taxon>
        <taxon>Metazoa</taxon>
        <taxon>Chordata</taxon>
        <taxon>Craniata</taxon>
        <taxon>Vertebrata</taxon>
        <taxon>Euteleostomi</taxon>
        <taxon>Actinopterygii</taxon>
        <taxon>Neopterygii</taxon>
        <taxon>Teleostei</taxon>
        <taxon>Ostariophysi</taxon>
        <taxon>Cypriniformes</taxon>
        <taxon>Leuciscidae</taxon>
        <taxon>Phoxininae</taxon>
        <taxon>Phoxinus</taxon>
    </lineage>
</organism>
<dbReference type="AlphaFoldDB" id="A0AAN9GUL5"/>
<feature type="domain" description="Beta/gamma crystallin 'Greek key'" evidence="3">
    <location>
        <begin position="127"/>
        <end position="169"/>
    </location>
</feature>
<feature type="domain" description="Beta/gamma crystallin 'Greek key'" evidence="3">
    <location>
        <begin position="2"/>
        <end position="42"/>
    </location>
</feature>
<dbReference type="InterPro" id="IPR050252">
    <property type="entry name" value="Beta/Gamma-Crystallin"/>
</dbReference>
<dbReference type="PROSITE" id="PS50915">
    <property type="entry name" value="CRYSTALLIN_BETA_GAMMA"/>
    <property type="match status" value="3"/>
</dbReference>
<dbReference type="EMBL" id="JAYKXH010000021">
    <property type="protein sequence ID" value="KAK7130506.1"/>
    <property type="molecule type" value="Genomic_DNA"/>
</dbReference>
<evidence type="ECO:0000313" key="4">
    <source>
        <dbReference type="EMBL" id="KAK7130506.1"/>
    </source>
</evidence>
<dbReference type="Pfam" id="PF00030">
    <property type="entry name" value="Crystall"/>
    <property type="match status" value="2"/>
</dbReference>
<evidence type="ECO:0000259" key="3">
    <source>
        <dbReference type="PROSITE" id="PS50915"/>
    </source>
</evidence>
<evidence type="ECO:0000256" key="2">
    <source>
        <dbReference type="ARBA" id="ARBA00022737"/>
    </source>
</evidence>
<dbReference type="PANTHER" id="PTHR11818:SF103">
    <property type="entry name" value="BETA_GAMMA CRYSTALLIN 'GREEK KEY' DOMAIN-CONTAINING PROTEIN"/>
    <property type="match status" value="1"/>
</dbReference>
<comment type="caution">
    <text evidence="4">The sequence shown here is derived from an EMBL/GenBank/DDBJ whole genome shotgun (WGS) entry which is preliminary data.</text>
</comment>
<proteinExistence type="inferred from homology"/>
<dbReference type="Gene3D" id="2.60.20.10">
    <property type="entry name" value="Crystallins"/>
    <property type="match status" value="2"/>
</dbReference>
<gene>
    <name evidence="4" type="ORF">R3I93_019994</name>
</gene>
<dbReference type="InterPro" id="IPR001064">
    <property type="entry name" value="Beta/gamma_crystallin"/>
</dbReference>
<dbReference type="SMART" id="SM00247">
    <property type="entry name" value="XTALbg"/>
    <property type="match status" value="2"/>
</dbReference>
<dbReference type="PANTHER" id="PTHR11818">
    <property type="entry name" value="BETA/GAMMA CRYSTALLIN"/>
    <property type="match status" value="1"/>
</dbReference>
<dbReference type="GO" id="GO:0002088">
    <property type="term" value="P:lens development in camera-type eye"/>
    <property type="evidence" value="ECO:0007669"/>
    <property type="project" value="TreeGrafter"/>
</dbReference>
<keyword evidence="5" id="KW-1185">Reference proteome</keyword>
<accession>A0AAN9GUL5</accession>
<dbReference type="InterPro" id="IPR011024">
    <property type="entry name" value="G_crystallin-like"/>
</dbReference>
<comment type="similarity">
    <text evidence="1">Belongs to the beta/gamma-crystallin family.</text>
</comment>
<name>A0AAN9GUL5_9TELE</name>